<dbReference type="Proteomes" id="UP001302978">
    <property type="component" value="Chromosome"/>
</dbReference>
<protein>
    <submittedName>
        <fullName evidence="2">Uncharacterized protein</fullName>
    </submittedName>
</protein>
<dbReference type="GeneID" id="85196345"/>
<dbReference type="KEGG" id="mehf:MmiHf6_17300"/>
<proteinExistence type="predicted"/>
<gene>
    <name evidence="2" type="ORF">MmiHf6_17300</name>
</gene>
<keyword evidence="1" id="KW-0472">Membrane</keyword>
<organism evidence="2 3">
    <name type="scientific">Methanimicrococcus hongohii</name>
    <dbReference type="NCBI Taxonomy" id="3028295"/>
    <lineage>
        <taxon>Archaea</taxon>
        <taxon>Methanobacteriati</taxon>
        <taxon>Methanobacteriota</taxon>
        <taxon>Stenosarchaea group</taxon>
        <taxon>Methanomicrobia</taxon>
        <taxon>Methanosarcinales</taxon>
        <taxon>Methanosarcinaceae</taxon>
        <taxon>Methanimicrococcus</taxon>
    </lineage>
</organism>
<dbReference type="EMBL" id="CP131059">
    <property type="protein sequence ID" value="WNY24399.1"/>
    <property type="molecule type" value="Genomic_DNA"/>
</dbReference>
<sequence>MTTDGWLIIAIILLLLIFLWLAKPFFYLSLPHWKGYAGEKFVINTLNDWAYDNNLQAKARFYKTRLNQRQKIDLLLKIRTSQNVGIEVKSRNAENLHYFLMNHISRPHRDGSRQSSKQLYRYVKQKKILGLYAFVFVHDGYAHLHFLPHYIIEEMIRQKRMSVKVDEVISHPNGYAWREDNKAFLNYIEIEFQNQQNFLKRFPHEIFSPNS</sequence>
<keyword evidence="1" id="KW-1133">Transmembrane helix</keyword>
<dbReference type="AlphaFoldDB" id="A0AA96V0Y5"/>
<name>A0AA96V0Y5_9EURY</name>
<feature type="transmembrane region" description="Helical" evidence="1">
    <location>
        <begin position="6"/>
        <end position="30"/>
    </location>
</feature>
<accession>A0AA96V0Y5</accession>
<evidence type="ECO:0000313" key="2">
    <source>
        <dbReference type="EMBL" id="WNY24399.1"/>
    </source>
</evidence>
<dbReference type="RefSeq" id="WP_316557580.1">
    <property type="nucleotide sequence ID" value="NZ_CP131059.1"/>
</dbReference>
<keyword evidence="3" id="KW-1185">Reference proteome</keyword>
<reference evidence="2 3" key="1">
    <citation type="submission" date="2023-07" db="EMBL/GenBank/DDBJ databases">
        <title>Closed genoem sequence of Methanomicrococcus sp. Hf6.</title>
        <authorList>
            <person name="Poehlein A."/>
            <person name="Protasov E."/>
            <person name="Platt K."/>
            <person name="Reeh H."/>
            <person name="Daniel R."/>
            <person name="Brune A."/>
        </authorList>
    </citation>
    <scope>NUCLEOTIDE SEQUENCE [LARGE SCALE GENOMIC DNA]</scope>
    <source>
        <strain evidence="2 3">Hf6</strain>
    </source>
</reference>
<keyword evidence="1" id="KW-0812">Transmembrane</keyword>
<evidence type="ECO:0000313" key="3">
    <source>
        <dbReference type="Proteomes" id="UP001302978"/>
    </source>
</evidence>
<evidence type="ECO:0000256" key="1">
    <source>
        <dbReference type="SAM" id="Phobius"/>
    </source>
</evidence>